<dbReference type="EMBL" id="MU150253">
    <property type="protein sequence ID" value="KAF9464539.1"/>
    <property type="molecule type" value="Genomic_DNA"/>
</dbReference>
<organism evidence="2 3">
    <name type="scientific">Collybia nuda</name>
    <dbReference type="NCBI Taxonomy" id="64659"/>
    <lineage>
        <taxon>Eukaryota</taxon>
        <taxon>Fungi</taxon>
        <taxon>Dikarya</taxon>
        <taxon>Basidiomycota</taxon>
        <taxon>Agaricomycotina</taxon>
        <taxon>Agaricomycetes</taxon>
        <taxon>Agaricomycetidae</taxon>
        <taxon>Agaricales</taxon>
        <taxon>Tricholomatineae</taxon>
        <taxon>Clitocybaceae</taxon>
        <taxon>Collybia</taxon>
    </lineage>
</organism>
<protein>
    <submittedName>
        <fullName evidence="2">Uncharacterized protein</fullName>
    </submittedName>
</protein>
<gene>
    <name evidence="2" type="ORF">BDZ94DRAFT_474491</name>
</gene>
<evidence type="ECO:0000313" key="3">
    <source>
        <dbReference type="Proteomes" id="UP000807353"/>
    </source>
</evidence>
<accession>A0A9P5Y8A9</accession>
<evidence type="ECO:0000313" key="2">
    <source>
        <dbReference type="EMBL" id="KAF9464539.1"/>
    </source>
</evidence>
<feature type="chain" id="PRO_5040336566" evidence="1">
    <location>
        <begin position="25"/>
        <end position="119"/>
    </location>
</feature>
<comment type="caution">
    <text evidence="2">The sequence shown here is derived from an EMBL/GenBank/DDBJ whole genome shotgun (WGS) entry which is preliminary data.</text>
</comment>
<name>A0A9P5Y8A9_9AGAR</name>
<dbReference type="AlphaFoldDB" id="A0A9P5Y8A9"/>
<reference evidence="2" key="1">
    <citation type="submission" date="2020-11" db="EMBL/GenBank/DDBJ databases">
        <authorList>
            <consortium name="DOE Joint Genome Institute"/>
            <person name="Ahrendt S."/>
            <person name="Riley R."/>
            <person name="Andreopoulos W."/>
            <person name="Labutti K."/>
            <person name="Pangilinan J."/>
            <person name="Ruiz-Duenas F.J."/>
            <person name="Barrasa J.M."/>
            <person name="Sanchez-Garcia M."/>
            <person name="Camarero S."/>
            <person name="Miyauchi S."/>
            <person name="Serrano A."/>
            <person name="Linde D."/>
            <person name="Babiker R."/>
            <person name="Drula E."/>
            <person name="Ayuso-Fernandez I."/>
            <person name="Pacheco R."/>
            <person name="Padilla G."/>
            <person name="Ferreira P."/>
            <person name="Barriuso J."/>
            <person name="Kellner H."/>
            <person name="Castanera R."/>
            <person name="Alfaro M."/>
            <person name="Ramirez L."/>
            <person name="Pisabarro A.G."/>
            <person name="Kuo A."/>
            <person name="Tritt A."/>
            <person name="Lipzen A."/>
            <person name="He G."/>
            <person name="Yan M."/>
            <person name="Ng V."/>
            <person name="Cullen D."/>
            <person name="Martin F."/>
            <person name="Rosso M.-N."/>
            <person name="Henrissat B."/>
            <person name="Hibbett D."/>
            <person name="Martinez A.T."/>
            <person name="Grigoriev I.V."/>
        </authorList>
    </citation>
    <scope>NUCLEOTIDE SEQUENCE</scope>
    <source>
        <strain evidence="2">CBS 247.69</strain>
    </source>
</reference>
<keyword evidence="1" id="KW-0732">Signal</keyword>
<dbReference type="Proteomes" id="UP000807353">
    <property type="component" value="Unassembled WGS sequence"/>
</dbReference>
<evidence type="ECO:0000256" key="1">
    <source>
        <dbReference type="SAM" id="SignalP"/>
    </source>
</evidence>
<sequence length="119" mass="13538">MSFSRYLGLRFASYLSFFPLLVLSLRITSPPHISTDATPATVNIEWLEDTGDPSSIGIQILCGTTSVLQHPRITATSVHDCYINDVDWKHVRYTSIRWCNTSGHRPFFLGPSISRDRYF</sequence>
<keyword evidence="3" id="KW-1185">Reference proteome</keyword>
<feature type="signal peptide" evidence="1">
    <location>
        <begin position="1"/>
        <end position="24"/>
    </location>
</feature>
<proteinExistence type="predicted"/>